<dbReference type="PANTHER" id="PTHR35040:SF8">
    <property type="entry name" value="SURFACE PROTEIN, PUTATIVE (AFU_ORTHOLOGUE AFUA_4G14085)-RELATED"/>
    <property type="match status" value="1"/>
</dbReference>
<dbReference type="OrthoDB" id="5342184at2759"/>
<name>A0A0B4GPH4_METGA</name>
<keyword evidence="2" id="KW-1185">Reference proteome</keyword>
<dbReference type="HOGENOM" id="CLU_060605_0_0_1"/>
<organism evidence="1 2">
    <name type="scientific">Metarhizium guizhouense (strain ARSEF 977)</name>
    <dbReference type="NCBI Taxonomy" id="1276136"/>
    <lineage>
        <taxon>Eukaryota</taxon>
        <taxon>Fungi</taxon>
        <taxon>Dikarya</taxon>
        <taxon>Ascomycota</taxon>
        <taxon>Pezizomycotina</taxon>
        <taxon>Sordariomycetes</taxon>
        <taxon>Hypocreomycetidae</taxon>
        <taxon>Hypocreales</taxon>
        <taxon>Clavicipitaceae</taxon>
        <taxon>Metarhizium</taxon>
    </lineage>
</organism>
<proteinExistence type="predicted"/>
<dbReference type="EMBL" id="AZNH01000130">
    <property type="protein sequence ID" value="KID81642.1"/>
    <property type="molecule type" value="Genomic_DNA"/>
</dbReference>
<comment type="caution">
    <text evidence="1">The sequence shown here is derived from an EMBL/GenBank/DDBJ whole genome shotgun (WGS) entry which is preliminary data.</text>
</comment>
<dbReference type="InterPro" id="IPR021986">
    <property type="entry name" value="Spherulin4"/>
</dbReference>
<evidence type="ECO:0000313" key="2">
    <source>
        <dbReference type="Proteomes" id="UP000031192"/>
    </source>
</evidence>
<gene>
    <name evidence="1" type="ORF">MGU_11019</name>
</gene>
<sequence length="342" mass="37970">MAKAIAIGLVDSRKPSGSTRGKLSIDWLLEATAYSRAERRRQAASSQPRCHKYKKLLSGQTPLLLVRLLPLNAVALPSIHIDMTMADRTKPWVVMPLYYYPLDEATWKPLYDAAASYPDVNFLVVVNPNSGPGTEPLPGKDYVREVPRLNAFPNVHAVGYVRVDYCRKPLADTCAEIDRYARWRRHPDAPPGLHVEGIYVDETPNHYSPSAARYLDHVRRLVKASDGLAGKRSTVVHNPGTPPEGELASFGDPDLVCVCEEPYHLFQGDGLQRRLVDLAPEHERCVYQISGVPQDELAAAVKDLCRRGRYVFATDLVDDFYESFGASWPGFVAAVSEAASRG</sequence>
<dbReference type="AlphaFoldDB" id="A0A0B4GPH4"/>
<protein>
    <submittedName>
        <fullName evidence="1">Cell surface protein</fullName>
    </submittedName>
</protein>
<dbReference type="Pfam" id="PF12138">
    <property type="entry name" value="Spherulin4"/>
    <property type="match status" value="1"/>
</dbReference>
<evidence type="ECO:0000313" key="1">
    <source>
        <dbReference type="EMBL" id="KID81642.1"/>
    </source>
</evidence>
<dbReference type="Proteomes" id="UP000031192">
    <property type="component" value="Unassembled WGS sequence"/>
</dbReference>
<dbReference type="PANTHER" id="PTHR35040">
    <property type="match status" value="1"/>
</dbReference>
<reference evidence="1 2" key="1">
    <citation type="journal article" date="2014" name="Proc. Natl. Acad. Sci. U.S.A.">
        <title>Trajectory and genomic determinants of fungal-pathogen speciation and host adaptation.</title>
        <authorList>
            <person name="Hu X."/>
            <person name="Xiao G."/>
            <person name="Zheng P."/>
            <person name="Shang Y."/>
            <person name="Su Y."/>
            <person name="Zhang X."/>
            <person name="Liu X."/>
            <person name="Zhan S."/>
            <person name="St Leger R.J."/>
            <person name="Wang C."/>
        </authorList>
    </citation>
    <scope>NUCLEOTIDE SEQUENCE [LARGE SCALE GENOMIC DNA]</scope>
    <source>
        <strain evidence="1 2">ARSEF 977</strain>
    </source>
</reference>
<accession>A0A0B4GPH4</accession>